<accession>A0ABT8EAR2</accession>
<dbReference type="Proteomes" id="UP001168694">
    <property type="component" value="Unassembled WGS sequence"/>
</dbReference>
<dbReference type="EMBL" id="JAUHLN010000004">
    <property type="protein sequence ID" value="MDN4074993.1"/>
    <property type="molecule type" value="Genomic_DNA"/>
</dbReference>
<evidence type="ECO:0000313" key="2">
    <source>
        <dbReference type="EMBL" id="MDN4074993.1"/>
    </source>
</evidence>
<name>A0ABT8EAR2_9BACL</name>
<organism evidence="2 3">
    <name type="scientific">Fictibacillus terranigra</name>
    <dbReference type="NCBI Taxonomy" id="3058424"/>
    <lineage>
        <taxon>Bacteria</taxon>
        <taxon>Bacillati</taxon>
        <taxon>Bacillota</taxon>
        <taxon>Bacilli</taxon>
        <taxon>Bacillales</taxon>
        <taxon>Fictibacillaceae</taxon>
        <taxon>Fictibacillus</taxon>
    </lineage>
</organism>
<feature type="signal peptide" evidence="1">
    <location>
        <begin position="1"/>
        <end position="18"/>
    </location>
</feature>
<keyword evidence="3" id="KW-1185">Reference proteome</keyword>
<feature type="chain" id="PRO_5047256840" evidence="1">
    <location>
        <begin position="19"/>
        <end position="132"/>
    </location>
</feature>
<dbReference type="RefSeq" id="WP_290401114.1">
    <property type="nucleotide sequence ID" value="NZ_JAUHLN010000004.1"/>
</dbReference>
<reference evidence="2" key="1">
    <citation type="submission" date="2023-06" db="EMBL/GenBank/DDBJ databases">
        <title>Draft Genome Sequences of Representative Paenibacillus Polymyxa, Bacillus cereus, Fictibacillus sp., and Brevibacillus agri Strains Isolated from Amazonian Dark Earth.</title>
        <authorList>
            <person name="Pellegrinetti T.A."/>
            <person name="Cunha I.C.M."/>
            <person name="Chaves M.G."/>
            <person name="Freitas A.S."/>
            <person name="Silva A.V.R."/>
            <person name="Tsai S.M."/>
            <person name="Mendes L.W."/>
        </authorList>
    </citation>
    <scope>NUCLEOTIDE SEQUENCE</scope>
    <source>
        <strain evidence="2">CENA-BCM004</strain>
    </source>
</reference>
<comment type="caution">
    <text evidence="2">The sequence shown here is derived from an EMBL/GenBank/DDBJ whole genome shotgun (WGS) entry which is preliminary data.</text>
</comment>
<evidence type="ECO:0000256" key="1">
    <source>
        <dbReference type="SAM" id="SignalP"/>
    </source>
</evidence>
<protein>
    <submittedName>
        <fullName evidence="2">Uncharacterized protein</fullName>
    </submittedName>
</protein>
<sequence>MKRIAAFLIVFAIAFVTAFSFSNKTASASVPRFAFKTEDGKWDGSIYNPNSHSNLKIDLVHPLYVNGTKKLTDTSKLKVRLCNAQTKACTAFKTLKSGNAKFTNMRVGRFNVDVRDSISKAQVSGKLDIIFY</sequence>
<keyword evidence="1" id="KW-0732">Signal</keyword>
<gene>
    <name evidence="2" type="ORF">QYF49_18645</name>
</gene>
<proteinExistence type="predicted"/>
<evidence type="ECO:0000313" key="3">
    <source>
        <dbReference type="Proteomes" id="UP001168694"/>
    </source>
</evidence>